<name>A0A382HKV0_9ZZZZ</name>
<keyword evidence="1" id="KW-0472">Membrane</keyword>
<keyword evidence="1" id="KW-1133">Transmembrane helix</keyword>
<organism evidence="2">
    <name type="scientific">marine metagenome</name>
    <dbReference type="NCBI Taxonomy" id="408172"/>
    <lineage>
        <taxon>unclassified sequences</taxon>
        <taxon>metagenomes</taxon>
        <taxon>ecological metagenomes</taxon>
    </lineage>
</organism>
<reference evidence="2" key="1">
    <citation type="submission" date="2018-05" db="EMBL/GenBank/DDBJ databases">
        <authorList>
            <person name="Lanie J.A."/>
            <person name="Ng W.-L."/>
            <person name="Kazmierczak K.M."/>
            <person name="Andrzejewski T.M."/>
            <person name="Davidsen T.M."/>
            <person name="Wayne K.J."/>
            <person name="Tettelin H."/>
            <person name="Glass J.I."/>
            <person name="Rusch D."/>
            <person name="Podicherti R."/>
            <person name="Tsui H.-C.T."/>
            <person name="Winkler M.E."/>
        </authorList>
    </citation>
    <scope>NUCLEOTIDE SEQUENCE</scope>
</reference>
<protein>
    <submittedName>
        <fullName evidence="2">Uncharacterized protein</fullName>
    </submittedName>
</protein>
<dbReference type="AlphaFoldDB" id="A0A382HKV0"/>
<proteinExistence type="predicted"/>
<keyword evidence="1" id="KW-0812">Transmembrane</keyword>
<sequence length="365" mass="39990">VATLLLILVTFLTEEVASQVEPGPEPVLNGQVLLGDSVLTLGTVVLHVLSDLTQGEIDSTIVDNEGAFSLQLPRIPDPTSGEFYFASVRRDGVMYFGPPITTAIQLDSLYQIQAYDTLLAPTEGVPITLEARNIFLEQVGESWRVTDLFQIRNDRDRTVVPRAGGRTWSYPLAEGARDVSTSEGEMSEDVVSYEEGALVVRAALPPGERLFIVRYSLDLPAISVPTPGETEVLDLLVREPAPPLEVQGLQQTASVELDPGESYRRYAGENYSQPILGVILGEEIPPPPVQWIAVVLALVLAVSGLIAFRGSAAESVKAVRSRKAILVQLAHLDEEFEHSGSATKHATRRYRKRREELIQILRSED</sequence>
<feature type="non-terminal residue" evidence="2">
    <location>
        <position position="1"/>
    </location>
</feature>
<evidence type="ECO:0000313" key="2">
    <source>
        <dbReference type="EMBL" id="SVB87928.1"/>
    </source>
</evidence>
<feature type="transmembrane region" description="Helical" evidence="1">
    <location>
        <begin position="289"/>
        <end position="308"/>
    </location>
</feature>
<dbReference type="EMBL" id="UINC01061884">
    <property type="protein sequence ID" value="SVB87928.1"/>
    <property type="molecule type" value="Genomic_DNA"/>
</dbReference>
<evidence type="ECO:0000256" key="1">
    <source>
        <dbReference type="SAM" id="Phobius"/>
    </source>
</evidence>
<gene>
    <name evidence="2" type="ORF">METZ01_LOCUS240782</name>
</gene>
<accession>A0A382HKV0</accession>